<evidence type="ECO:0000313" key="2">
    <source>
        <dbReference type="EMBL" id="EGT38474.1"/>
    </source>
</evidence>
<dbReference type="Pfam" id="PF25375">
    <property type="entry name" value="Lin-15B"/>
    <property type="match status" value="1"/>
</dbReference>
<sequence>MSEDFKDELTKAVFDRTMLNTLLVEFLRETNIPFVVVHNSKFKAIFRFICPSVQLPSHQDLIKLNVNNYTTFKNWEKVSNSSALTEERLTKVEEWTREELQRGKNPKSRKEQSFAELLQIDLLSGTSSVREFQGEDNSLWRLPTENGNIHVQYSGEGRELEYEVEPEEEPEEEFPIDSESYGMDMGHYEDERKPSLEELAMDSFSYEQQSSSGSPNFTEKVIKEEAVDDYFEEKKPAKESLLLNQPMPQNEQMLQNVKIEAEEEQENAPTLVIEDVPGLVKWPCIVCGQQKEPSQLRAVAKVDAFFMIYVCTQTGQYSEKYGKEVARMKVFKVCVSHLSDVYDNAMNFLNIIEPKQDIFPESQKIIDLYHAIKKLRDPSYNPKGHDIGTKNIWPFVNCIRRFFVTYGRHNYVTKEDYAPKTDFARSKRNKSSRHRPY</sequence>
<dbReference type="AlphaFoldDB" id="G0NVP3"/>
<dbReference type="InParanoid" id="G0NVP3"/>
<dbReference type="HOGENOM" id="CLU_619996_0_0_1"/>
<dbReference type="FunCoup" id="G0NVP3">
    <property type="interactions" value="1291"/>
</dbReference>
<evidence type="ECO:0000313" key="3">
    <source>
        <dbReference type="Proteomes" id="UP000008068"/>
    </source>
</evidence>
<dbReference type="OrthoDB" id="10555364at2759"/>
<dbReference type="EMBL" id="GL379958">
    <property type="protein sequence ID" value="EGT38474.1"/>
    <property type="molecule type" value="Genomic_DNA"/>
</dbReference>
<dbReference type="Proteomes" id="UP000008068">
    <property type="component" value="Unassembled WGS sequence"/>
</dbReference>
<keyword evidence="3" id="KW-1185">Reference proteome</keyword>
<accession>G0NVP3</accession>
<feature type="domain" description="Lin-15A/B-like" evidence="1">
    <location>
        <begin position="283"/>
        <end position="377"/>
    </location>
</feature>
<gene>
    <name evidence="2" type="ORF">CAEBREN_00666</name>
</gene>
<reference evidence="3" key="1">
    <citation type="submission" date="2011-07" db="EMBL/GenBank/DDBJ databases">
        <authorList>
            <consortium name="Caenorhabditis brenneri Sequencing and Analysis Consortium"/>
            <person name="Wilson R.K."/>
        </authorList>
    </citation>
    <scope>NUCLEOTIDE SEQUENCE [LARGE SCALE GENOMIC DNA]</scope>
    <source>
        <strain evidence="3">PB2801</strain>
    </source>
</reference>
<name>G0NVP3_CAEBE</name>
<organism evidence="3">
    <name type="scientific">Caenorhabditis brenneri</name>
    <name type="common">Nematode worm</name>
    <dbReference type="NCBI Taxonomy" id="135651"/>
    <lineage>
        <taxon>Eukaryota</taxon>
        <taxon>Metazoa</taxon>
        <taxon>Ecdysozoa</taxon>
        <taxon>Nematoda</taxon>
        <taxon>Chromadorea</taxon>
        <taxon>Rhabditida</taxon>
        <taxon>Rhabditina</taxon>
        <taxon>Rhabditomorpha</taxon>
        <taxon>Rhabditoidea</taxon>
        <taxon>Rhabditidae</taxon>
        <taxon>Peloderinae</taxon>
        <taxon>Caenorhabditis</taxon>
    </lineage>
</organism>
<dbReference type="OMA" id="NDAYIMI"/>
<protein>
    <recommendedName>
        <fullName evidence="1">Lin-15A/B-like domain-containing protein</fullName>
    </recommendedName>
</protein>
<dbReference type="eggNOG" id="ENOG502TIKH">
    <property type="taxonomic scope" value="Eukaryota"/>
</dbReference>
<dbReference type="InterPro" id="IPR057432">
    <property type="entry name" value="Lin-15A/B-like_dom"/>
</dbReference>
<evidence type="ECO:0000259" key="1">
    <source>
        <dbReference type="Pfam" id="PF25375"/>
    </source>
</evidence>
<proteinExistence type="predicted"/>